<proteinExistence type="predicted"/>
<comment type="caution">
    <text evidence="2">The sequence shown here is derived from an EMBL/GenBank/DDBJ whole genome shotgun (WGS) entry which is preliminary data.</text>
</comment>
<evidence type="ECO:0000313" key="2">
    <source>
        <dbReference type="EMBL" id="MCB6184569.1"/>
    </source>
</evidence>
<sequence>MIELLEQQRLTLRQNKDSLTAQALLDRRDQVWLPYDRVAAKQQASEFRLLSTSVKINNAHLQRFRLDYSKIHNLLIINGMGITLGDSIIGMSVLMWLLDTYPHLHITLWRSSFTPSYVEALYINRSNRLHIKHLPCPANRISDFDASIDLSDFMFRPDFDNLAMIDFFLESLGLDPFMMPVSEKANTWLSRAFSFNNHEVPYVLFCPRSCAKLRSIPEAFHFEIIDQIWKKYGIPIKGFSNAKHPQFTDLSNDSRTLNDYAKHISNATCVITTDSASVHLAAGFHIPTIAYFVSIKAVKRTRDYPMCSSINLDQLNMLDGLHTTDDPDLLNYACSLWEGIQLP</sequence>
<dbReference type="RefSeq" id="WP_227181378.1">
    <property type="nucleotide sequence ID" value="NZ_JAJBZT010000007.1"/>
</dbReference>
<gene>
    <name evidence="2" type="ORF">LIN78_13565</name>
</gene>
<evidence type="ECO:0000313" key="3">
    <source>
        <dbReference type="Proteomes" id="UP001165395"/>
    </source>
</evidence>
<organism evidence="2 3">
    <name type="scientific">Leeia speluncae</name>
    <dbReference type="NCBI Taxonomy" id="2884804"/>
    <lineage>
        <taxon>Bacteria</taxon>
        <taxon>Pseudomonadati</taxon>
        <taxon>Pseudomonadota</taxon>
        <taxon>Betaproteobacteria</taxon>
        <taxon>Neisseriales</taxon>
        <taxon>Leeiaceae</taxon>
        <taxon>Leeia</taxon>
    </lineage>
</organism>
<keyword evidence="1" id="KW-0812">Transmembrane</keyword>
<feature type="transmembrane region" description="Helical" evidence="1">
    <location>
        <begin position="74"/>
        <end position="98"/>
    </location>
</feature>
<dbReference type="Proteomes" id="UP001165395">
    <property type="component" value="Unassembled WGS sequence"/>
</dbReference>
<dbReference type="EMBL" id="JAJBZT010000007">
    <property type="protein sequence ID" value="MCB6184569.1"/>
    <property type="molecule type" value="Genomic_DNA"/>
</dbReference>
<accession>A0ABS8D8P0</accession>
<dbReference type="Gene3D" id="3.40.50.2000">
    <property type="entry name" value="Glycogen Phosphorylase B"/>
    <property type="match status" value="1"/>
</dbReference>
<evidence type="ECO:0008006" key="4">
    <source>
        <dbReference type="Google" id="ProtNLM"/>
    </source>
</evidence>
<keyword evidence="3" id="KW-1185">Reference proteome</keyword>
<protein>
    <recommendedName>
        <fullName evidence="4">ADP-heptose--LPS heptosyltransferase</fullName>
    </recommendedName>
</protein>
<evidence type="ECO:0000256" key="1">
    <source>
        <dbReference type="SAM" id="Phobius"/>
    </source>
</evidence>
<dbReference type="SUPFAM" id="SSF53756">
    <property type="entry name" value="UDP-Glycosyltransferase/glycogen phosphorylase"/>
    <property type="match status" value="1"/>
</dbReference>
<reference evidence="2" key="1">
    <citation type="submission" date="2021-10" db="EMBL/GenBank/DDBJ databases">
        <title>The complete genome sequence of Leeia sp. TBRC 13508.</title>
        <authorList>
            <person name="Charoenyingcharoen P."/>
            <person name="Yukphan P."/>
        </authorList>
    </citation>
    <scope>NUCLEOTIDE SEQUENCE</scope>
    <source>
        <strain evidence="2">TBRC 13508</strain>
    </source>
</reference>
<keyword evidence="1" id="KW-0472">Membrane</keyword>
<name>A0ABS8D8P0_9NEIS</name>
<keyword evidence="1" id="KW-1133">Transmembrane helix</keyword>